<dbReference type="EMBL" id="CAXDID020000052">
    <property type="protein sequence ID" value="CAL6005810.1"/>
    <property type="molecule type" value="Genomic_DNA"/>
</dbReference>
<dbReference type="EMBL" id="CATOUU010000517">
    <property type="protein sequence ID" value="CAI9932473.1"/>
    <property type="molecule type" value="Genomic_DNA"/>
</dbReference>
<evidence type="ECO:0000313" key="2">
    <source>
        <dbReference type="EMBL" id="CAL6005810.1"/>
    </source>
</evidence>
<gene>
    <name evidence="2" type="ORF">HINF_LOCUS19736</name>
    <name evidence="1" type="ORF">HINF_LOCUS20118</name>
</gene>
<proteinExistence type="predicted"/>
<dbReference type="Proteomes" id="UP001642409">
    <property type="component" value="Unassembled WGS sequence"/>
</dbReference>
<keyword evidence="3" id="KW-1185">Reference proteome</keyword>
<sequence>MHNIIESTNKYAQFIQFECKTQSKLHACRPSTKLWSKLNGNSLYLKLVIRSELYCFIYECTVQLGNYKIESFHYNRSTSADISALQQISTCSRLQYLRFEESYSIQPPNYQVTFRNYFSGLFILLYTLVIEQINETSQYNGSIQICTYQSFIFGMGIYFNIQ</sequence>
<name>A0AA86U773_9EUKA</name>
<organism evidence="1">
    <name type="scientific">Hexamita inflata</name>
    <dbReference type="NCBI Taxonomy" id="28002"/>
    <lineage>
        <taxon>Eukaryota</taxon>
        <taxon>Metamonada</taxon>
        <taxon>Diplomonadida</taxon>
        <taxon>Hexamitidae</taxon>
        <taxon>Hexamitinae</taxon>
        <taxon>Hexamita</taxon>
    </lineage>
</organism>
<dbReference type="AlphaFoldDB" id="A0AA86U773"/>
<evidence type="ECO:0000313" key="3">
    <source>
        <dbReference type="Proteomes" id="UP001642409"/>
    </source>
</evidence>
<comment type="caution">
    <text evidence="1">The sequence shown here is derived from an EMBL/GenBank/DDBJ whole genome shotgun (WGS) entry which is preliminary data.</text>
</comment>
<accession>A0AA86U773</accession>
<protein>
    <submittedName>
        <fullName evidence="2">Hypothetical_protein</fullName>
    </submittedName>
</protein>
<reference evidence="2 3" key="2">
    <citation type="submission" date="2024-07" db="EMBL/GenBank/DDBJ databases">
        <authorList>
            <person name="Akdeniz Z."/>
        </authorList>
    </citation>
    <scope>NUCLEOTIDE SEQUENCE [LARGE SCALE GENOMIC DNA]</scope>
</reference>
<evidence type="ECO:0000313" key="1">
    <source>
        <dbReference type="EMBL" id="CAI9932473.1"/>
    </source>
</evidence>
<reference evidence="1" key="1">
    <citation type="submission" date="2023-06" db="EMBL/GenBank/DDBJ databases">
        <authorList>
            <person name="Kurt Z."/>
        </authorList>
    </citation>
    <scope>NUCLEOTIDE SEQUENCE</scope>
</reference>